<organism evidence="4 5">
    <name type="scientific">Rosa chinensis</name>
    <name type="common">China rose</name>
    <dbReference type="NCBI Taxonomy" id="74649"/>
    <lineage>
        <taxon>Eukaryota</taxon>
        <taxon>Viridiplantae</taxon>
        <taxon>Streptophyta</taxon>
        <taxon>Embryophyta</taxon>
        <taxon>Tracheophyta</taxon>
        <taxon>Spermatophyta</taxon>
        <taxon>Magnoliopsida</taxon>
        <taxon>eudicotyledons</taxon>
        <taxon>Gunneridae</taxon>
        <taxon>Pentapetalae</taxon>
        <taxon>rosids</taxon>
        <taxon>fabids</taxon>
        <taxon>Rosales</taxon>
        <taxon>Rosaceae</taxon>
        <taxon>Rosoideae</taxon>
        <taxon>Rosoideae incertae sedis</taxon>
        <taxon>Rosa</taxon>
    </lineage>
</organism>
<dbReference type="OMA" id="LETCTHA"/>
<evidence type="ECO:0000256" key="2">
    <source>
        <dbReference type="PROSITE-ProRule" id="PRU00982"/>
    </source>
</evidence>
<dbReference type="STRING" id="74649.A0A2P6P150"/>
<dbReference type="Gramene" id="PRQ15646">
    <property type="protein sequence ID" value="PRQ15646"/>
    <property type="gene ID" value="RchiOBHm_MTg0498911"/>
</dbReference>
<keyword evidence="5" id="KW-1185">Reference proteome</keyword>
<accession>A0A2P6P150</accession>
<reference evidence="4 5" key="1">
    <citation type="journal article" date="2018" name="Nat. Genet.">
        <title>The Rosa genome provides new insights in the design of modern roses.</title>
        <authorList>
            <person name="Bendahmane M."/>
        </authorList>
    </citation>
    <scope>NUCLEOTIDE SEQUENCE [LARGE SCALE GENOMIC DNA]</scope>
    <source>
        <strain evidence="5">cv. Old Blush</strain>
    </source>
</reference>
<evidence type="ECO:0000313" key="4">
    <source>
        <dbReference type="EMBL" id="PRQ15646.1"/>
    </source>
</evidence>
<dbReference type="AlphaFoldDB" id="A0A2P6P150"/>
<keyword evidence="1" id="KW-0833">Ubl conjugation pathway</keyword>
<dbReference type="PANTHER" id="PTHR32370">
    <property type="entry name" value="OS12G0117600 PROTEIN"/>
    <property type="match status" value="1"/>
</dbReference>
<gene>
    <name evidence="4" type="ORF">RchiOBHm_MTg0498911</name>
</gene>
<name>A0A2P6P150_ROSCH</name>
<evidence type="ECO:0000256" key="1">
    <source>
        <dbReference type="ARBA" id="ARBA00022786"/>
    </source>
</evidence>
<dbReference type="InterPro" id="IPR027356">
    <property type="entry name" value="NPH3_dom"/>
</dbReference>
<evidence type="ECO:0000259" key="3">
    <source>
        <dbReference type="PROSITE" id="PS51649"/>
    </source>
</evidence>
<dbReference type="UniPathway" id="UPA00143"/>
<sequence>MPTEKSCSVPQRFGMLRMAIVVDATVACRLEIERRIPFRLEMVSLDDLLIPSIQAGGSLYDKKMKIVESEGTGSPSHGSLLKVGRLIDKYLAENAPEPYPSLQKFIAMIEILPYYARVIDDGLYRAGGIYLKVHSLLTEQECKKLSGFIDCKKLSQ</sequence>
<comment type="caution">
    <text evidence="4">The sequence shown here is derived from an EMBL/GenBank/DDBJ whole genome shotgun (WGS) entry which is preliminary data.</text>
</comment>
<dbReference type="GO" id="GO:0016567">
    <property type="term" value="P:protein ubiquitination"/>
    <property type="evidence" value="ECO:0007669"/>
    <property type="project" value="UniProtKB-UniPathway"/>
</dbReference>
<dbReference type="PROSITE" id="PS51649">
    <property type="entry name" value="NPH3"/>
    <property type="match status" value="1"/>
</dbReference>
<keyword evidence="4" id="KW-0496">Mitochondrion</keyword>
<feature type="domain" description="NPH3" evidence="3">
    <location>
        <begin position="1"/>
        <end position="156"/>
    </location>
</feature>
<geneLocation type="mitochondrion" evidence="4"/>
<dbReference type="EMBL" id="PDCK01000047">
    <property type="protein sequence ID" value="PRQ15646.1"/>
    <property type="molecule type" value="Genomic_DNA"/>
</dbReference>
<comment type="similarity">
    <text evidence="2">Belongs to the NPH3 family.</text>
</comment>
<evidence type="ECO:0000313" key="5">
    <source>
        <dbReference type="Proteomes" id="UP000238479"/>
    </source>
</evidence>
<proteinExistence type="inferred from homology"/>
<dbReference type="InterPro" id="IPR043454">
    <property type="entry name" value="NPH3/RPT2-like"/>
</dbReference>
<protein>
    <submittedName>
        <fullName evidence="4">Putative NPH3 domain-containing protein</fullName>
    </submittedName>
</protein>
<dbReference type="Pfam" id="PF03000">
    <property type="entry name" value="NPH3"/>
    <property type="match status" value="1"/>
</dbReference>
<dbReference type="Proteomes" id="UP000238479">
    <property type="component" value="Mitochondrion MT"/>
</dbReference>